<proteinExistence type="predicted"/>
<accession>A0AAN8P3B2</accession>
<feature type="region of interest" description="Disordered" evidence="1">
    <location>
        <begin position="128"/>
        <end position="174"/>
    </location>
</feature>
<protein>
    <submittedName>
        <fullName evidence="2">Uncharacterized protein</fullName>
    </submittedName>
</protein>
<dbReference type="EMBL" id="JAVHJM010000001">
    <property type="protein sequence ID" value="KAK6521561.1"/>
    <property type="molecule type" value="Genomic_DNA"/>
</dbReference>
<evidence type="ECO:0000256" key="1">
    <source>
        <dbReference type="SAM" id="MobiDB-lite"/>
    </source>
</evidence>
<keyword evidence="3" id="KW-1185">Reference proteome</keyword>
<dbReference type="AlphaFoldDB" id="A0AAN8P3B2"/>
<evidence type="ECO:0000313" key="3">
    <source>
        <dbReference type="Proteomes" id="UP001307849"/>
    </source>
</evidence>
<dbReference type="Proteomes" id="UP001307849">
    <property type="component" value="Unassembled WGS sequence"/>
</dbReference>
<gene>
    <name evidence="2" type="ORF">TWF506_001774</name>
</gene>
<reference evidence="2 3" key="1">
    <citation type="submission" date="2019-10" db="EMBL/GenBank/DDBJ databases">
        <authorList>
            <person name="Palmer J.M."/>
        </authorList>
    </citation>
    <scope>NUCLEOTIDE SEQUENCE [LARGE SCALE GENOMIC DNA]</scope>
    <source>
        <strain evidence="2 3">TWF506</strain>
    </source>
</reference>
<evidence type="ECO:0000313" key="2">
    <source>
        <dbReference type="EMBL" id="KAK6521561.1"/>
    </source>
</evidence>
<feature type="compositionally biased region" description="Basic and acidic residues" evidence="1">
    <location>
        <begin position="130"/>
        <end position="144"/>
    </location>
</feature>
<name>A0AAN8P3B2_9PEZI</name>
<comment type="caution">
    <text evidence="2">The sequence shown here is derived from an EMBL/GenBank/DDBJ whole genome shotgun (WGS) entry which is preliminary data.</text>
</comment>
<sequence length="174" mass="18432">MEYRLAIGNIPAIFRYPNEGWTWVGGGITADGTYMGFGSGIGEIPDSMGPAGPTSDGEPIPGTQPPLFFDNGGAGNNIVQSNSDGNYVIPKGPPRLPNGIDPSVMRGDPFLPIFPGTDDYYWRGAGAGFGDDRSGSGGISKRELVPPPTENEAAKSSTVRNRRNRRVKRPAIPP</sequence>
<feature type="compositionally biased region" description="Basic residues" evidence="1">
    <location>
        <begin position="160"/>
        <end position="174"/>
    </location>
</feature>
<organism evidence="2 3">
    <name type="scientific">Arthrobotrys conoides</name>
    <dbReference type="NCBI Taxonomy" id="74498"/>
    <lineage>
        <taxon>Eukaryota</taxon>
        <taxon>Fungi</taxon>
        <taxon>Dikarya</taxon>
        <taxon>Ascomycota</taxon>
        <taxon>Pezizomycotina</taxon>
        <taxon>Orbiliomycetes</taxon>
        <taxon>Orbiliales</taxon>
        <taxon>Orbiliaceae</taxon>
        <taxon>Arthrobotrys</taxon>
    </lineage>
</organism>